<name>A0ABS7HM13_9MICO</name>
<accession>A0ABS7HM13</accession>
<protein>
    <submittedName>
        <fullName evidence="2">Uncharacterized protein</fullName>
    </submittedName>
</protein>
<reference evidence="2 3" key="1">
    <citation type="journal article" date="2021" name="MBio">
        <title>Poor Competitiveness of Bradyrhizobium in Pigeon Pea Root Colonization in Indian Soils.</title>
        <authorList>
            <person name="Chalasani D."/>
            <person name="Basu A."/>
            <person name="Pullabhotla S.V.S.R.N."/>
            <person name="Jorrin B."/>
            <person name="Neal A.L."/>
            <person name="Poole P.S."/>
            <person name="Podile A.R."/>
            <person name="Tkacz A."/>
        </authorList>
    </citation>
    <scope>NUCLEOTIDE SEQUENCE [LARGE SCALE GENOMIC DNA]</scope>
    <source>
        <strain evidence="2 3">HU14</strain>
    </source>
</reference>
<dbReference type="InterPro" id="IPR046561">
    <property type="entry name" value="DUF6716"/>
</dbReference>
<organism evidence="2 3">
    <name type="scientific">Microbacterium jejuense</name>
    <dbReference type="NCBI Taxonomy" id="1263637"/>
    <lineage>
        <taxon>Bacteria</taxon>
        <taxon>Bacillati</taxon>
        <taxon>Actinomycetota</taxon>
        <taxon>Actinomycetes</taxon>
        <taxon>Micrococcales</taxon>
        <taxon>Microbacteriaceae</taxon>
        <taxon>Microbacterium</taxon>
    </lineage>
</organism>
<dbReference type="EMBL" id="JAEUAW010000006">
    <property type="protein sequence ID" value="MBW9093992.1"/>
    <property type="molecule type" value="Genomic_DNA"/>
</dbReference>
<dbReference type="RefSeq" id="WP_220300707.1">
    <property type="nucleotide sequence ID" value="NZ_JAEUAW010000006.1"/>
</dbReference>
<gene>
    <name evidence="2" type="ORF">JNB62_09885</name>
</gene>
<feature type="compositionally biased region" description="Basic and acidic residues" evidence="1">
    <location>
        <begin position="440"/>
        <end position="454"/>
    </location>
</feature>
<evidence type="ECO:0000313" key="2">
    <source>
        <dbReference type="EMBL" id="MBW9093992.1"/>
    </source>
</evidence>
<feature type="compositionally biased region" description="Low complexity" evidence="1">
    <location>
        <begin position="418"/>
        <end position="432"/>
    </location>
</feature>
<evidence type="ECO:0000313" key="3">
    <source>
        <dbReference type="Proteomes" id="UP001196843"/>
    </source>
</evidence>
<comment type="caution">
    <text evidence="2">The sequence shown here is derived from an EMBL/GenBank/DDBJ whole genome shotgun (WGS) entry which is preliminary data.</text>
</comment>
<sequence>MTGAGGRAPRIVAIADTDSYVKWAAALLGAEGAGVDAALLVLDTPVVVSDTQLEAALAGSGLPHARVERISYAALTARVRQLRPDAVLLGARGPLVRVLAREIARLDPRPVLVTGLPGISIPATRKAVLYRLQCDLFVVHSRRELREFGALSARTGYAHRYALATLPFARGASAAPGVTAPRGSDLVFATQAKVPAAREDRLRVARMLVAAAEADPARRVVVKLRAAAGEHQTHVEQDGYPELLASLGPLPVNLVTSTEPMGRALESAEGLVTVSSTAAIEAIARGIPVIALDMFGVSARLINETLADADLLAGEADVIARRFRHPDPEWLDENYFHPPADDDWTDAVARLVARRAAGTLPPRAPLARRGGALRDAWERRVALGRSDTSAAGAVAWAVGVPARAAVRFTTRARRTLSRAAGAGTGAAVSTTAEQGEEAGDLVRGDADRRLRAGR</sequence>
<proteinExistence type="predicted"/>
<keyword evidence="3" id="KW-1185">Reference proteome</keyword>
<dbReference type="Pfam" id="PF20471">
    <property type="entry name" value="DUF6716"/>
    <property type="match status" value="1"/>
</dbReference>
<evidence type="ECO:0000256" key="1">
    <source>
        <dbReference type="SAM" id="MobiDB-lite"/>
    </source>
</evidence>
<feature type="region of interest" description="Disordered" evidence="1">
    <location>
        <begin position="418"/>
        <end position="454"/>
    </location>
</feature>
<dbReference type="Proteomes" id="UP001196843">
    <property type="component" value="Unassembled WGS sequence"/>
</dbReference>